<accession>A0A246FEZ2</accession>
<comment type="caution">
    <text evidence="1">The sequence shown here is derived from an EMBL/GenBank/DDBJ whole genome shotgun (WGS) entry which is preliminary data.</text>
</comment>
<gene>
    <name evidence="1" type="ORF">CEG18_03415</name>
</gene>
<dbReference type="Proteomes" id="UP000198145">
    <property type="component" value="Unassembled WGS sequence"/>
</dbReference>
<dbReference type="STRING" id="46680.GCA_000807755_04942"/>
<sequence>MLKLSVVTFACVTLVGCADAPHYNHFGAIESPVRESFGEDNLERQPTRVRLQSDDYSAQQQRMMWGQ</sequence>
<name>A0A246FEZ2_PSENT</name>
<proteinExistence type="predicted"/>
<protein>
    <recommendedName>
        <fullName evidence="3">Lipoprotein</fullName>
    </recommendedName>
</protein>
<dbReference type="RefSeq" id="WP_017520627.1">
    <property type="nucleotide sequence ID" value="NZ_CP189774.1"/>
</dbReference>
<evidence type="ECO:0008006" key="3">
    <source>
        <dbReference type="Google" id="ProtNLM"/>
    </source>
</evidence>
<organism evidence="1 2">
    <name type="scientific">Pseudomonas nitroreducens</name>
    <dbReference type="NCBI Taxonomy" id="46680"/>
    <lineage>
        <taxon>Bacteria</taxon>
        <taxon>Pseudomonadati</taxon>
        <taxon>Pseudomonadota</taxon>
        <taxon>Gammaproteobacteria</taxon>
        <taxon>Pseudomonadales</taxon>
        <taxon>Pseudomonadaceae</taxon>
        <taxon>Pseudomonas</taxon>
    </lineage>
</organism>
<evidence type="ECO:0000313" key="2">
    <source>
        <dbReference type="Proteomes" id="UP000198145"/>
    </source>
</evidence>
<reference evidence="1 2" key="1">
    <citation type="submission" date="2017-06" db="EMBL/GenBank/DDBJ databases">
        <title>Draft genome of Pseudomonas nitroreducens DF05.</title>
        <authorList>
            <person name="Iyer R."/>
        </authorList>
    </citation>
    <scope>NUCLEOTIDE SEQUENCE [LARGE SCALE GENOMIC DNA]</scope>
    <source>
        <strain evidence="1 2">DF05</strain>
    </source>
</reference>
<dbReference type="EMBL" id="NJBA01000001">
    <property type="protein sequence ID" value="OWP52903.1"/>
    <property type="molecule type" value="Genomic_DNA"/>
</dbReference>
<evidence type="ECO:0000313" key="1">
    <source>
        <dbReference type="EMBL" id="OWP52903.1"/>
    </source>
</evidence>
<dbReference type="PROSITE" id="PS51257">
    <property type="entry name" value="PROKAR_LIPOPROTEIN"/>
    <property type="match status" value="1"/>
</dbReference>
<dbReference type="AlphaFoldDB" id="A0A246FEZ2"/>